<dbReference type="AlphaFoldDB" id="A0A6A6GL68"/>
<evidence type="ECO:0000313" key="2">
    <source>
        <dbReference type="Proteomes" id="UP000799538"/>
    </source>
</evidence>
<name>A0A6A6GL68_9PEZI</name>
<keyword evidence="2" id="KW-1185">Reference proteome</keyword>
<protein>
    <submittedName>
        <fullName evidence="1">Uncharacterized protein</fullName>
    </submittedName>
</protein>
<reference evidence="2" key="1">
    <citation type="journal article" date="2020" name="Stud. Mycol.">
        <title>101 Dothideomycetes genomes: A test case for predicting lifestyles and emergence of pathogens.</title>
        <authorList>
            <person name="Haridas S."/>
            <person name="Albert R."/>
            <person name="Binder M."/>
            <person name="Bloem J."/>
            <person name="LaButti K."/>
            <person name="Salamov A."/>
            <person name="Andreopoulos B."/>
            <person name="Baker S."/>
            <person name="Barry K."/>
            <person name="Bills G."/>
            <person name="Bluhm B."/>
            <person name="Cannon C."/>
            <person name="Castanera R."/>
            <person name="Culley D."/>
            <person name="Daum C."/>
            <person name="Ezra D."/>
            <person name="Gonzalez J."/>
            <person name="Henrissat B."/>
            <person name="Kuo A."/>
            <person name="Liang C."/>
            <person name="Lipzen A."/>
            <person name="Lutzoni F."/>
            <person name="Magnuson J."/>
            <person name="Mondo S."/>
            <person name="Nolan M."/>
            <person name="Ohm R."/>
            <person name="Pangilinan J."/>
            <person name="Park H.-J."/>
            <person name="Ramirez L."/>
            <person name="Alfaro M."/>
            <person name="Sun H."/>
            <person name="Tritt A."/>
            <person name="Yoshinaga Y."/>
            <person name="Zwiers L.-H."/>
            <person name="Turgeon B."/>
            <person name="Goodwin S."/>
            <person name="Spatafora J."/>
            <person name="Crous P."/>
            <person name="Grigoriev I."/>
        </authorList>
    </citation>
    <scope>NUCLEOTIDE SEQUENCE [LARGE SCALE GENOMIC DNA]</scope>
    <source>
        <strain evidence="2">CECT 20119</strain>
    </source>
</reference>
<dbReference type="Pfam" id="PF11927">
    <property type="entry name" value="HODM_asu-like"/>
    <property type="match status" value="1"/>
</dbReference>
<organism evidence="1 2">
    <name type="scientific">Elsinoe ampelina</name>
    <dbReference type="NCBI Taxonomy" id="302913"/>
    <lineage>
        <taxon>Eukaryota</taxon>
        <taxon>Fungi</taxon>
        <taxon>Dikarya</taxon>
        <taxon>Ascomycota</taxon>
        <taxon>Pezizomycotina</taxon>
        <taxon>Dothideomycetes</taxon>
        <taxon>Dothideomycetidae</taxon>
        <taxon>Myriangiales</taxon>
        <taxon>Elsinoaceae</taxon>
        <taxon>Elsinoe</taxon>
    </lineage>
</organism>
<proteinExistence type="predicted"/>
<feature type="non-terminal residue" evidence="1">
    <location>
        <position position="1"/>
    </location>
</feature>
<sequence length="349" mass="39639">QDSKKALQQDDPYNQITPLVDFDIHNEPPIKLRPFKPKYHLTMSIEQTTLSDLLAFDKTYLSRIALRRSITTSHPYETLASLPGTTPMVHELYTWLFTTYLPLRLPTIFTVSPKALPPSPLPQPYNLLLSEPIPFPPPADPIDCLRLISSHIDTDFLLLAPRPQPQPEPETKYHLLSFANCFPSGFRPREKLNLPLSQIHGPVPGYPAKLERSMDRFFARIAKGEIVKRANWTVTTSGDEIFCLKGNHFTGDDGGRLESEIERQKAEVRVEDCRLRAERQTLHRLPETGALVFAFKTYMYTLDEVKGEPGMAEAMAEAVLGLGRGNVPEMEVYKRQVVWGGKVREYLLS</sequence>
<dbReference type="InterPro" id="IPR021848">
    <property type="entry name" value="HODM_asu-like"/>
</dbReference>
<dbReference type="Proteomes" id="UP000799538">
    <property type="component" value="Unassembled WGS sequence"/>
</dbReference>
<accession>A0A6A6GL68</accession>
<dbReference type="EMBL" id="ML992502">
    <property type="protein sequence ID" value="KAF2226476.1"/>
    <property type="molecule type" value="Genomic_DNA"/>
</dbReference>
<dbReference type="OrthoDB" id="5043642at2759"/>
<gene>
    <name evidence="1" type="ORF">BDZ85DRAFT_191865</name>
</gene>
<evidence type="ECO:0000313" key="1">
    <source>
        <dbReference type="EMBL" id="KAF2226476.1"/>
    </source>
</evidence>